<keyword evidence="2" id="KW-1185">Reference proteome</keyword>
<name>A0ABR3J002_9AGAR</name>
<sequence length="185" mass="20372">MANNPDDGVDRMWQELLTDAHYPGNVSPLMGCFWDDIGNASILAPPKGRREFSGLTVLPMRLLGEIYLGRHKLSPIGNCFDPGNLAKAKQSCVLRPLPGTETKWATAMASLRTLGLTGARHKTIKWLFDDGGPPPRLRLSWNLFENKGPPGSPVYGDSLTADFPEEFQKAAETTLQKKNFRGVHA</sequence>
<comment type="caution">
    <text evidence="1">The sequence shown here is derived from an EMBL/GenBank/DDBJ whole genome shotgun (WGS) entry which is preliminary data.</text>
</comment>
<proteinExistence type="predicted"/>
<reference evidence="2" key="1">
    <citation type="submission" date="2024-06" db="EMBL/GenBank/DDBJ databases">
        <title>Multi-omics analyses provide insights into the biosynthesis of the anticancer antibiotic pleurotin in Hohenbuehelia grisea.</title>
        <authorList>
            <person name="Weaver J.A."/>
            <person name="Alberti F."/>
        </authorList>
    </citation>
    <scope>NUCLEOTIDE SEQUENCE [LARGE SCALE GENOMIC DNA]</scope>
    <source>
        <strain evidence="2">T-177</strain>
    </source>
</reference>
<protein>
    <submittedName>
        <fullName evidence="1">Uncharacterized protein</fullName>
    </submittedName>
</protein>
<evidence type="ECO:0000313" key="1">
    <source>
        <dbReference type="EMBL" id="KAL0948823.1"/>
    </source>
</evidence>
<dbReference type="Proteomes" id="UP001556367">
    <property type="component" value="Unassembled WGS sequence"/>
</dbReference>
<accession>A0ABR3J002</accession>
<dbReference type="EMBL" id="JASNQZ010000012">
    <property type="protein sequence ID" value="KAL0948823.1"/>
    <property type="molecule type" value="Genomic_DNA"/>
</dbReference>
<gene>
    <name evidence="1" type="ORF">HGRIS_008948</name>
</gene>
<evidence type="ECO:0000313" key="2">
    <source>
        <dbReference type="Proteomes" id="UP001556367"/>
    </source>
</evidence>
<organism evidence="1 2">
    <name type="scientific">Hohenbuehelia grisea</name>
    <dbReference type="NCBI Taxonomy" id="104357"/>
    <lineage>
        <taxon>Eukaryota</taxon>
        <taxon>Fungi</taxon>
        <taxon>Dikarya</taxon>
        <taxon>Basidiomycota</taxon>
        <taxon>Agaricomycotina</taxon>
        <taxon>Agaricomycetes</taxon>
        <taxon>Agaricomycetidae</taxon>
        <taxon>Agaricales</taxon>
        <taxon>Pleurotineae</taxon>
        <taxon>Pleurotaceae</taxon>
        <taxon>Hohenbuehelia</taxon>
    </lineage>
</organism>